<reference evidence="2 3" key="1">
    <citation type="submission" date="2020-03" db="EMBL/GenBank/DDBJ databases">
        <title>Vagococcus sp. nov., isolated from beetles.</title>
        <authorList>
            <person name="Hyun D.-W."/>
            <person name="Bae J.-W."/>
        </authorList>
    </citation>
    <scope>NUCLEOTIDE SEQUENCE [LARGE SCALE GENOMIC DNA]</scope>
    <source>
        <strain evidence="2 3">HDW17B</strain>
    </source>
</reference>
<dbReference type="GO" id="GO:0016740">
    <property type="term" value="F:transferase activity"/>
    <property type="evidence" value="ECO:0007669"/>
    <property type="project" value="UniProtKB-KW"/>
</dbReference>
<evidence type="ECO:0000313" key="2">
    <source>
        <dbReference type="EMBL" id="QIL47243.1"/>
    </source>
</evidence>
<sequence>MDNNKAKEFLNLQLEILNQDLVDRDAKADLVLIGGFAAKYLLEEFRPTIDLDFMVGKLVNETPSSFNELLENNGMEAVTVVEIPPIEEIEFHETLKYSNLTVSIPTIEYLAISKIFTTRQKDEDDLVDEKLLEHCDRELLSEMLIDYQGFVLNPKNPDLNFNSLKCVFDSYGIKY</sequence>
<accession>A0A6G8AQP0</accession>
<evidence type="ECO:0000259" key="1">
    <source>
        <dbReference type="Pfam" id="PF19502"/>
    </source>
</evidence>
<evidence type="ECO:0000313" key="3">
    <source>
        <dbReference type="Proteomes" id="UP000501747"/>
    </source>
</evidence>
<dbReference type="EMBL" id="CP049887">
    <property type="protein sequence ID" value="QIL47243.1"/>
    <property type="molecule type" value="Genomic_DNA"/>
</dbReference>
<organism evidence="2 3">
    <name type="scientific">Vagococcus hydrophili</name>
    <dbReference type="NCBI Taxonomy" id="2714947"/>
    <lineage>
        <taxon>Bacteria</taxon>
        <taxon>Bacillati</taxon>
        <taxon>Bacillota</taxon>
        <taxon>Bacilli</taxon>
        <taxon>Lactobacillales</taxon>
        <taxon>Enterococcaceae</taxon>
        <taxon>Vagococcus</taxon>
    </lineage>
</organism>
<proteinExistence type="predicted"/>
<dbReference type="AlphaFoldDB" id="A0A6G8AQP0"/>
<dbReference type="KEGG" id="vhy:G7082_01200"/>
<dbReference type="Proteomes" id="UP000501747">
    <property type="component" value="Chromosome"/>
</dbReference>
<feature type="domain" description="DUF6036" evidence="1">
    <location>
        <begin position="18"/>
        <end position="171"/>
    </location>
</feature>
<keyword evidence="2" id="KW-0808">Transferase</keyword>
<gene>
    <name evidence="2" type="ORF">G7082_01200</name>
</gene>
<keyword evidence="3" id="KW-1185">Reference proteome</keyword>
<dbReference type="InterPro" id="IPR045792">
    <property type="entry name" value="DUF6036"/>
</dbReference>
<dbReference type="Pfam" id="PF19502">
    <property type="entry name" value="DUF6036"/>
    <property type="match status" value="1"/>
</dbReference>
<dbReference type="RefSeq" id="WP_166033355.1">
    <property type="nucleotide sequence ID" value="NZ_CP049887.1"/>
</dbReference>
<name>A0A6G8AQP0_9ENTE</name>
<protein>
    <submittedName>
        <fullName evidence="2">Nucleotidyl transferase AbiEii/AbiGii toxin family protein</fullName>
    </submittedName>
</protein>